<dbReference type="EnsemblPlants" id="AUR62043463-RA">
    <property type="protein sequence ID" value="AUR62043463-RA:cds"/>
    <property type="gene ID" value="AUR62043463"/>
</dbReference>
<dbReference type="Pfam" id="PF01650">
    <property type="entry name" value="Peptidase_C13"/>
    <property type="match status" value="1"/>
</dbReference>
<dbReference type="GO" id="GO:0051603">
    <property type="term" value="P:proteolysis involved in protein catabolic process"/>
    <property type="evidence" value="ECO:0007669"/>
    <property type="project" value="TreeGrafter"/>
</dbReference>
<dbReference type="Gene3D" id="3.40.50.1460">
    <property type="match status" value="1"/>
</dbReference>
<dbReference type="PANTHER" id="PTHR12000:SF50">
    <property type="entry name" value="VACUOLAR-PROCESSING ENZYME GAMMA-ISOZYME"/>
    <property type="match status" value="1"/>
</dbReference>
<organism evidence="2 3">
    <name type="scientific">Chenopodium quinoa</name>
    <name type="common">Quinoa</name>
    <dbReference type="NCBI Taxonomy" id="63459"/>
    <lineage>
        <taxon>Eukaryota</taxon>
        <taxon>Viridiplantae</taxon>
        <taxon>Streptophyta</taxon>
        <taxon>Embryophyta</taxon>
        <taxon>Tracheophyta</taxon>
        <taxon>Spermatophyta</taxon>
        <taxon>Magnoliopsida</taxon>
        <taxon>eudicotyledons</taxon>
        <taxon>Gunneridae</taxon>
        <taxon>Pentapetalae</taxon>
        <taxon>Caryophyllales</taxon>
        <taxon>Chenopodiaceae</taxon>
        <taxon>Chenopodioideae</taxon>
        <taxon>Atripliceae</taxon>
        <taxon>Chenopodium</taxon>
    </lineage>
</organism>
<dbReference type="InterPro" id="IPR001096">
    <property type="entry name" value="Peptidase_C13"/>
</dbReference>
<dbReference type="PRINTS" id="PR00776">
    <property type="entry name" value="HEMOGLOBNASE"/>
</dbReference>
<sequence>MIAFDGKRSEESEKIIEEIRNRDGDYFSWMSSVELQAAVVGGECSLAPVAAVSGTIGLDAKDGLQRERLQSYLVLGTIGVVGTIIRAMQADVCHAYQILKKGGLKDENIIVFMYDDIAYHEENPRPGVIINNPHGSDVYAGVPKDYTGEHVTVNNFLAALLGNKEAITGGSGKVVDSGLNDHIFIYYSDHGGAGVLG</sequence>
<evidence type="ECO:0000256" key="1">
    <source>
        <dbReference type="ARBA" id="ARBA00009941"/>
    </source>
</evidence>
<evidence type="ECO:0000313" key="3">
    <source>
        <dbReference type="Proteomes" id="UP000596660"/>
    </source>
</evidence>
<dbReference type="PANTHER" id="PTHR12000">
    <property type="entry name" value="HEMOGLOBINASE FAMILY MEMBER"/>
    <property type="match status" value="1"/>
</dbReference>
<name>A0A803NBM2_CHEQI</name>
<accession>A0A803NBM2</accession>
<dbReference type="GO" id="GO:0006624">
    <property type="term" value="P:vacuolar protein processing"/>
    <property type="evidence" value="ECO:0007669"/>
    <property type="project" value="TreeGrafter"/>
</dbReference>
<keyword evidence="3" id="KW-1185">Reference proteome</keyword>
<protein>
    <submittedName>
        <fullName evidence="2">Uncharacterized protein</fullName>
    </submittedName>
</protein>
<dbReference type="Gramene" id="AUR62043463-RA">
    <property type="protein sequence ID" value="AUR62043463-RA:cds"/>
    <property type="gene ID" value="AUR62043463"/>
</dbReference>
<dbReference type="Proteomes" id="UP000596660">
    <property type="component" value="Unplaced"/>
</dbReference>
<reference evidence="2" key="1">
    <citation type="journal article" date="2017" name="Nature">
        <title>The genome of Chenopodium quinoa.</title>
        <authorList>
            <person name="Jarvis D.E."/>
            <person name="Ho Y.S."/>
            <person name="Lightfoot D.J."/>
            <person name="Schmoeckel S.M."/>
            <person name="Li B."/>
            <person name="Borm T.J.A."/>
            <person name="Ohyanagi H."/>
            <person name="Mineta K."/>
            <person name="Michell C.T."/>
            <person name="Saber N."/>
            <person name="Kharbatia N.M."/>
            <person name="Rupper R.R."/>
            <person name="Sharp A.R."/>
            <person name="Dally N."/>
            <person name="Boughton B.A."/>
            <person name="Woo Y.H."/>
            <person name="Gao G."/>
            <person name="Schijlen E.G.W.M."/>
            <person name="Guo X."/>
            <person name="Momin A.A."/>
            <person name="Negrao S."/>
            <person name="Al-Babili S."/>
            <person name="Gehring C."/>
            <person name="Roessner U."/>
            <person name="Jung C."/>
            <person name="Murphy K."/>
            <person name="Arold S.T."/>
            <person name="Gojobori T."/>
            <person name="van der Linden C.G."/>
            <person name="van Loo E.N."/>
            <person name="Jellen E.N."/>
            <person name="Maughan P.J."/>
            <person name="Tester M."/>
        </authorList>
    </citation>
    <scope>NUCLEOTIDE SEQUENCE [LARGE SCALE GENOMIC DNA]</scope>
    <source>
        <strain evidence="2">cv. PI 614886</strain>
    </source>
</reference>
<dbReference type="GO" id="GO:0004197">
    <property type="term" value="F:cysteine-type endopeptidase activity"/>
    <property type="evidence" value="ECO:0007669"/>
    <property type="project" value="TreeGrafter"/>
</dbReference>
<comment type="similarity">
    <text evidence="1">Belongs to the peptidase C13 family.</text>
</comment>
<reference evidence="2" key="2">
    <citation type="submission" date="2021-03" db="UniProtKB">
        <authorList>
            <consortium name="EnsemblPlants"/>
        </authorList>
    </citation>
    <scope>IDENTIFICATION</scope>
</reference>
<dbReference type="AlphaFoldDB" id="A0A803NBM2"/>
<proteinExistence type="inferred from homology"/>
<dbReference type="GO" id="GO:0005773">
    <property type="term" value="C:vacuole"/>
    <property type="evidence" value="ECO:0007669"/>
    <property type="project" value="GOC"/>
</dbReference>
<evidence type="ECO:0000313" key="2">
    <source>
        <dbReference type="EnsemblPlants" id="AUR62043463-RA:cds"/>
    </source>
</evidence>